<gene>
    <name evidence="18" type="ORF">CYFUS_005075</name>
</gene>
<accession>A0A250J7X5</accession>
<dbReference type="Proteomes" id="UP000217257">
    <property type="component" value="Chromosome"/>
</dbReference>
<dbReference type="GO" id="GO:0035539">
    <property type="term" value="F:8-oxo-7,8-dihydrodeoxyguanosine triphosphate pyrophosphatase activity"/>
    <property type="evidence" value="ECO:0007669"/>
    <property type="project" value="UniProtKB-EC"/>
</dbReference>
<evidence type="ECO:0000256" key="7">
    <source>
        <dbReference type="ARBA" id="ARBA00022801"/>
    </source>
</evidence>
<keyword evidence="5" id="KW-0479">Metal-binding</keyword>
<keyword evidence="9" id="KW-0234">DNA repair</keyword>
<dbReference type="Pfam" id="PF14815">
    <property type="entry name" value="NUDIX_4"/>
    <property type="match status" value="1"/>
</dbReference>
<dbReference type="InterPro" id="IPR029119">
    <property type="entry name" value="MutY_C"/>
</dbReference>
<evidence type="ECO:0000256" key="2">
    <source>
        <dbReference type="ARBA" id="ARBA00005582"/>
    </source>
</evidence>
<evidence type="ECO:0000256" key="13">
    <source>
        <dbReference type="ARBA" id="ARBA00040794"/>
    </source>
</evidence>
<name>A0A250J7X5_9BACT</name>
<evidence type="ECO:0000256" key="16">
    <source>
        <dbReference type="ARBA" id="ARBA00042798"/>
    </source>
</evidence>
<dbReference type="GO" id="GO:0044716">
    <property type="term" value="F:8-oxo-GDP phosphatase activity"/>
    <property type="evidence" value="ECO:0007669"/>
    <property type="project" value="TreeGrafter"/>
</dbReference>
<dbReference type="PANTHER" id="PTHR47707:SF1">
    <property type="entry name" value="NUDIX HYDROLASE FAMILY PROTEIN"/>
    <property type="match status" value="1"/>
</dbReference>
<dbReference type="PRINTS" id="PR00502">
    <property type="entry name" value="NUDIXFAMILY"/>
</dbReference>
<dbReference type="GO" id="GO:0008413">
    <property type="term" value="F:8-oxo-7,8-dihydroguanosine triphosphate pyrophosphatase activity"/>
    <property type="evidence" value="ECO:0007669"/>
    <property type="project" value="TreeGrafter"/>
</dbReference>
<keyword evidence="4" id="KW-0235">DNA replication</keyword>
<dbReference type="GO" id="GO:0046872">
    <property type="term" value="F:metal ion binding"/>
    <property type="evidence" value="ECO:0007669"/>
    <property type="project" value="UniProtKB-KW"/>
</dbReference>
<comment type="similarity">
    <text evidence="2">Belongs to the Nudix hydrolase family.</text>
</comment>
<dbReference type="GO" id="GO:0044715">
    <property type="term" value="F:8-oxo-dGDP phosphatase activity"/>
    <property type="evidence" value="ECO:0007669"/>
    <property type="project" value="TreeGrafter"/>
</dbReference>
<proteinExistence type="inferred from homology"/>
<organism evidence="18 19">
    <name type="scientific">Cystobacter fuscus</name>
    <dbReference type="NCBI Taxonomy" id="43"/>
    <lineage>
        <taxon>Bacteria</taxon>
        <taxon>Pseudomonadati</taxon>
        <taxon>Myxococcota</taxon>
        <taxon>Myxococcia</taxon>
        <taxon>Myxococcales</taxon>
        <taxon>Cystobacterineae</taxon>
        <taxon>Archangiaceae</taxon>
        <taxon>Cystobacter</taxon>
    </lineage>
</organism>
<evidence type="ECO:0000256" key="10">
    <source>
        <dbReference type="ARBA" id="ARBA00035861"/>
    </source>
</evidence>
<protein>
    <recommendedName>
        <fullName evidence="13">8-oxo-dGTP diphosphatase</fullName>
        <ecNumber evidence="12">3.6.1.55</ecNumber>
    </recommendedName>
    <alternativeName>
        <fullName evidence="16">7,8-dihydro-8-oxoguanine-triphosphatase</fullName>
    </alternativeName>
    <alternativeName>
        <fullName evidence="15">Mutator protein MutT</fullName>
    </alternativeName>
    <alternativeName>
        <fullName evidence="14">dGTP pyrophosphohydrolase</fullName>
    </alternativeName>
</protein>
<dbReference type="GO" id="GO:0006281">
    <property type="term" value="P:DNA repair"/>
    <property type="evidence" value="ECO:0007669"/>
    <property type="project" value="UniProtKB-KW"/>
</dbReference>
<evidence type="ECO:0000256" key="8">
    <source>
        <dbReference type="ARBA" id="ARBA00022842"/>
    </source>
</evidence>
<comment type="catalytic activity">
    <reaction evidence="11">
        <text>8-oxo-GTP + H2O = 8-oxo-GMP + diphosphate + H(+)</text>
        <dbReference type="Rhea" id="RHEA:67616"/>
        <dbReference type="ChEBI" id="CHEBI:15377"/>
        <dbReference type="ChEBI" id="CHEBI:15378"/>
        <dbReference type="ChEBI" id="CHEBI:33019"/>
        <dbReference type="ChEBI" id="CHEBI:143553"/>
        <dbReference type="ChEBI" id="CHEBI:145694"/>
    </reaction>
</comment>
<keyword evidence="3" id="KW-0515">Mutator protein</keyword>
<dbReference type="PROSITE" id="PS51462">
    <property type="entry name" value="NUDIX"/>
    <property type="match status" value="1"/>
</dbReference>
<evidence type="ECO:0000256" key="12">
    <source>
        <dbReference type="ARBA" id="ARBA00038905"/>
    </source>
</evidence>
<dbReference type="RefSeq" id="WP_232536790.1">
    <property type="nucleotide sequence ID" value="NZ_CP022098.1"/>
</dbReference>
<dbReference type="InterPro" id="IPR015797">
    <property type="entry name" value="NUDIX_hydrolase-like_dom_sf"/>
</dbReference>
<comment type="cofactor">
    <cofactor evidence="1">
        <name>Mg(2+)</name>
        <dbReference type="ChEBI" id="CHEBI:18420"/>
    </cofactor>
</comment>
<sequence>MTSGAVKKAVRVVAALISRPGDDTRFLVQQRLPGGSRGLLWEFPGGKVEPGESEPEALVRECREELDVTLHVGRQLWAGRHEYPDLTVDLTLYAARLESGEPKALGAQALAFLTPEQMRTLPFCEADLPPLEALVAGRMGPLR</sequence>
<dbReference type="InterPro" id="IPR020476">
    <property type="entry name" value="Nudix_hydrolase"/>
</dbReference>
<evidence type="ECO:0000256" key="1">
    <source>
        <dbReference type="ARBA" id="ARBA00001946"/>
    </source>
</evidence>
<dbReference type="PANTHER" id="PTHR47707">
    <property type="entry name" value="8-OXO-DGTP DIPHOSPHATASE"/>
    <property type="match status" value="1"/>
</dbReference>
<evidence type="ECO:0000256" key="6">
    <source>
        <dbReference type="ARBA" id="ARBA00022763"/>
    </source>
</evidence>
<dbReference type="EC" id="3.6.1.55" evidence="12"/>
<feature type="domain" description="Nudix hydrolase" evidence="17">
    <location>
        <begin position="8"/>
        <end position="136"/>
    </location>
</feature>
<evidence type="ECO:0000256" key="15">
    <source>
        <dbReference type="ARBA" id="ARBA00041979"/>
    </source>
</evidence>
<dbReference type="CDD" id="cd03425">
    <property type="entry name" value="NUDIX_MutT_NudA_like"/>
    <property type="match status" value="1"/>
</dbReference>
<keyword evidence="6" id="KW-0227">DNA damage</keyword>
<dbReference type="InterPro" id="IPR047127">
    <property type="entry name" value="MutT-like"/>
</dbReference>
<evidence type="ECO:0000256" key="4">
    <source>
        <dbReference type="ARBA" id="ARBA00022705"/>
    </source>
</evidence>
<reference evidence="18 19" key="1">
    <citation type="submission" date="2017-06" db="EMBL/GenBank/DDBJ databases">
        <title>Sequencing and comparative analysis of myxobacterial genomes.</title>
        <authorList>
            <person name="Rupp O."/>
            <person name="Goesmann A."/>
            <person name="Sogaard-Andersen L."/>
        </authorList>
    </citation>
    <scope>NUCLEOTIDE SEQUENCE [LARGE SCALE GENOMIC DNA]</scope>
    <source>
        <strain evidence="18 19">DSM 52655</strain>
    </source>
</reference>
<evidence type="ECO:0000313" key="19">
    <source>
        <dbReference type="Proteomes" id="UP000217257"/>
    </source>
</evidence>
<dbReference type="KEGG" id="cfus:CYFUS_005075"/>
<dbReference type="EMBL" id="CP022098">
    <property type="protein sequence ID" value="ATB39630.1"/>
    <property type="molecule type" value="Genomic_DNA"/>
</dbReference>
<evidence type="ECO:0000256" key="5">
    <source>
        <dbReference type="ARBA" id="ARBA00022723"/>
    </source>
</evidence>
<keyword evidence="8" id="KW-0460">Magnesium</keyword>
<dbReference type="SUPFAM" id="SSF55811">
    <property type="entry name" value="Nudix"/>
    <property type="match status" value="1"/>
</dbReference>
<dbReference type="InterPro" id="IPR000086">
    <property type="entry name" value="NUDIX_hydrolase_dom"/>
</dbReference>
<evidence type="ECO:0000256" key="3">
    <source>
        <dbReference type="ARBA" id="ARBA00022457"/>
    </source>
</evidence>
<dbReference type="AlphaFoldDB" id="A0A250J7X5"/>
<evidence type="ECO:0000313" key="18">
    <source>
        <dbReference type="EMBL" id="ATB39630.1"/>
    </source>
</evidence>
<keyword evidence="7" id="KW-0378">Hydrolase</keyword>
<evidence type="ECO:0000256" key="9">
    <source>
        <dbReference type="ARBA" id="ARBA00023204"/>
    </source>
</evidence>
<dbReference type="GO" id="GO:0006260">
    <property type="term" value="P:DNA replication"/>
    <property type="evidence" value="ECO:0007669"/>
    <property type="project" value="UniProtKB-KW"/>
</dbReference>
<evidence type="ECO:0000259" key="17">
    <source>
        <dbReference type="PROSITE" id="PS51462"/>
    </source>
</evidence>
<evidence type="ECO:0000256" key="11">
    <source>
        <dbReference type="ARBA" id="ARBA00036904"/>
    </source>
</evidence>
<comment type="catalytic activity">
    <reaction evidence="10">
        <text>8-oxo-dGTP + H2O = 8-oxo-dGMP + diphosphate + H(+)</text>
        <dbReference type="Rhea" id="RHEA:31575"/>
        <dbReference type="ChEBI" id="CHEBI:15377"/>
        <dbReference type="ChEBI" id="CHEBI:15378"/>
        <dbReference type="ChEBI" id="CHEBI:33019"/>
        <dbReference type="ChEBI" id="CHEBI:63224"/>
        <dbReference type="ChEBI" id="CHEBI:77896"/>
        <dbReference type="EC" id="3.6.1.55"/>
    </reaction>
</comment>
<evidence type="ECO:0000256" key="14">
    <source>
        <dbReference type="ARBA" id="ARBA00041592"/>
    </source>
</evidence>
<dbReference type="Gene3D" id="3.90.79.10">
    <property type="entry name" value="Nucleoside Triphosphate Pyrophosphohydrolase"/>
    <property type="match status" value="1"/>
</dbReference>